<reference evidence="6" key="2">
    <citation type="submission" date="2025-08" db="UniProtKB">
        <authorList>
            <consortium name="RefSeq"/>
        </authorList>
    </citation>
    <scope>IDENTIFICATION</scope>
    <source>
        <tissue evidence="6">Whole plant</tissue>
    </source>
</reference>
<evidence type="ECO:0000259" key="4">
    <source>
        <dbReference type="Pfam" id="PF25597"/>
    </source>
</evidence>
<organism evidence="5 6">
    <name type="scientific">Arachis duranensis</name>
    <name type="common">Wild peanut</name>
    <dbReference type="NCBI Taxonomy" id="130453"/>
    <lineage>
        <taxon>Eukaryota</taxon>
        <taxon>Viridiplantae</taxon>
        <taxon>Streptophyta</taxon>
        <taxon>Embryophyta</taxon>
        <taxon>Tracheophyta</taxon>
        <taxon>Spermatophyta</taxon>
        <taxon>Magnoliopsida</taxon>
        <taxon>eudicotyledons</taxon>
        <taxon>Gunneridae</taxon>
        <taxon>Pentapetalae</taxon>
        <taxon>rosids</taxon>
        <taxon>fabids</taxon>
        <taxon>Fabales</taxon>
        <taxon>Fabaceae</taxon>
        <taxon>Papilionoideae</taxon>
        <taxon>50 kb inversion clade</taxon>
        <taxon>dalbergioids sensu lato</taxon>
        <taxon>Dalbergieae</taxon>
        <taxon>Pterocarpus clade</taxon>
        <taxon>Arachis</taxon>
    </lineage>
</organism>
<feature type="domain" description="Retroviral polymerase SH3-like" evidence="4">
    <location>
        <begin position="268"/>
        <end position="314"/>
    </location>
</feature>
<feature type="domain" description="Retrovirus-related Pol polyprotein from transposon TNT 1-94-like beta-barrel" evidence="3">
    <location>
        <begin position="71"/>
        <end position="144"/>
    </location>
</feature>
<keyword evidence="5" id="KW-1185">Reference proteome</keyword>
<dbReference type="Pfam" id="PF25597">
    <property type="entry name" value="SH3_retrovirus"/>
    <property type="match status" value="1"/>
</dbReference>
<proteinExistence type="predicted"/>
<name>A0A6P4C6Q0_ARADU</name>
<dbReference type="GeneID" id="107466891"/>
<dbReference type="RefSeq" id="XP_015941386.1">
    <property type="nucleotide sequence ID" value="XM_016085900.1"/>
</dbReference>
<gene>
    <name evidence="6" type="primary">LOC107466891</name>
</gene>
<evidence type="ECO:0000259" key="2">
    <source>
        <dbReference type="Pfam" id="PF07727"/>
    </source>
</evidence>
<reference evidence="5" key="1">
    <citation type="journal article" date="2016" name="Nat. Genet.">
        <title>The genome sequences of Arachis duranensis and Arachis ipaensis, the diploid ancestors of cultivated peanut.</title>
        <authorList>
            <person name="Bertioli D.J."/>
            <person name="Cannon S.B."/>
            <person name="Froenicke L."/>
            <person name="Huang G."/>
            <person name="Farmer A.D."/>
            <person name="Cannon E.K."/>
            <person name="Liu X."/>
            <person name="Gao D."/>
            <person name="Clevenger J."/>
            <person name="Dash S."/>
            <person name="Ren L."/>
            <person name="Moretzsohn M.C."/>
            <person name="Shirasawa K."/>
            <person name="Huang W."/>
            <person name="Vidigal B."/>
            <person name="Abernathy B."/>
            <person name="Chu Y."/>
            <person name="Niederhuth C.E."/>
            <person name="Umale P."/>
            <person name="Araujo A.C."/>
            <person name="Kozik A."/>
            <person name="Kim K.D."/>
            <person name="Burow M.D."/>
            <person name="Varshney R.K."/>
            <person name="Wang X."/>
            <person name="Zhang X."/>
            <person name="Barkley N."/>
            <person name="Guimaraes P.M."/>
            <person name="Isobe S."/>
            <person name="Guo B."/>
            <person name="Liao B."/>
            <person name="Stalker H.T."/>
            <person name="Schmitz R.J."/>
            <person name="Scheffler B.E."/>
            <person name="Leal-Bertioli S.C."/>
            <person name="Xun X."/>
            <person name="Jackson S.A."/>
            <person name="Michelmore R."/>
            <person name="Ozias-Akins P."/>
        </authorList>
    </citation>
    <scope>NUCLEOTIDE SEQUENCE [LARGE SCALE GENOMIC DNA]</scope>
    <source>
        <strain evidence="5">cv. V14167</strain>
    </source>
</reference>
<feature type="compositionally biased region" description="Pro residues" evidence="1">
    <location>
        <begin position="355"/>
        <end position="365"/>
    </location>
</feature>
<dbReference type="Pfam" id="PF22936">
    <property type="entry name" value="Pol_BBD"/>
    <property type="match status" value="1"/>
</dbReference>
<sequence length="535" mass="60584">MNSYHCSQLFCRYCKLSGHLITACPTRPLRPDLLNSSLVSLSNIAFLLQRLLSISGNTPVAFSTPLSNSKWYFDSSCFNHMSPLRNIFSSMSTTTNGPSVNIANGSLLHATHKGSISQSTLNFPDTYYISKLNFNLISVGQLVDLSFEVTFFVSGCRVQDPQTRQIIGSGRKVGRLFELENLHIPPVLNFRAASSPSTLHLWHQRLTHTSLGKLCPLVSQGVLSQVIKVFRRDNAMEYRDSKLLTFLAEQDTLSEFSYPDSLLLFLPHDYSKLEPRAHMCCFLGYGTEHKGYRCWDPLSKRIRISRHVVFWEYHMLSQFSSFESIPTTQSPLFTNPNVDLFPSDDSTDSISSDPLQPPVLSPSPSPDDSRPDNDFASTVMPPLPARSSRVRNPPPHLLDYHFFSTILHQHEPKSFREASSNPNWQQAMQEEMQELEKAHTWDLVDPPSDQEVVGSRWVYKIKTRSDGSIDRYKARLVAQDCTQEYGIDYEETFASVTRLTSVRALLAIVAVKKWSLSQMDVKNAFLNGNLKKKSI</sequence>
<feature type="domain" description="Reverse transcriptase Ty1/copia-type" evidence="2">
    <location>
        <begin position="439"/>
        <end position="532"/>
    </location>
</feature>
<dbReference type="Proteomes" id="UP000515211">
    <property type="component" value="Chromosome 9"/>
</dbReference>
<dbReference type="AlphaFoldDB" id="A0A6P4C6Q0"/>
<evidence type="ECO:0000313" key="6">
    <source>
        <dbReference type="RefSeq" id="XP_015941386.1"/>
    </source>
</evidence>
<dbReference type="KEGG" id="adu:107466891"/>
<evidence type="ECO:0000259" key="3">
    <source>
        <dbReference type="Pfam" id="PF22936"/>
    </source>
</evidence>
<evidence type="ECO:0000313" key="5">
    <source>
        <dbReference type="Proteomes" id="UP000515211"/>
    </source>
</evidence>
<dbReference type="InterPro" id="IPR013103">
    <property type="entry name" value="RVT_2"/>
</dbReference>
<protein>
    <submittedName>
        <fullName evidence="6">Uncharacterized protein LOC107466891</fullName>
    </submittedName>
</protein>
<evidence type="ECO:0000256" key="1">
    <source>
        <dbReference type="SAM" id="MobiDB-lite"/>
    </source>
</evidence>
<accession>A0A6P4C6Q0</accession>
<dbReference type="Pfam" id="PF07727">
    <property type="entry name" value="RVT_2"/>
    <property type="match status" value="1"/>
</dbReference>
<dbReference type="InterPro" id="IPR057670">
    <property type="entry name" value="SH3_retrovirus"/>
</dbReference>
<dbReference type="InterPro" id="IPR054722">
    <property type="entry name" value="PolX-like_BBD"/>
</dbReference>
<feature type="region of interest" description="Disordered" evidence="1">
    <location>
        <begin position="343"/>
        <end position="392"/>
    </location>
</feature>